<dbReference type="RefSeq" id="WP_170226070.1">
    <property type="nucleotide sequence ID" value="NZ_VLKH01000001.1"/>
</dbReference>
<dbReference type="GO" id="GO:0006281">
    <property type="term" value="P:DNA repair"/>
    <property type="evidence" value="ECO:0007669"/>
    <property type="project" value="TreeGrafter"/>
</dbReference>
<dbReference type="PANTHER" id="PTHR11390">
    <property type="entry name" value="PROKARYOTIC DNA TOPOISOMERASE"/>
    <property type="match status" value="1"/>
</dbReference>
<dbReference type="SMART" id="SM00436">
    <property type="entry name" value="TOP1Bc"/>
    <property type="match status" value="1"/>
</dbReference>
<evidence type="ECO:0000256" key="8">
    <source>
        <dbReference type="ARBA" id="ARBA00030003"/>
    </source>
</evidence>
<evidence type="ECO:0000256" key="7">
    <source>
        <dbReference type="ARBA" id="ARBA00023235"/>
    </source>
</evidence>
<dbReference type="GO" id="GO:0003677">
    <property type="term" value="F:DNA binding"/>
    <property type="evidence" value="ECO:0007669"/>
    <property type="project" value="UniProtKB-KW"/>
</dbReference>
<dbReference type="PRINTS" id="PR00417">
    <property type="entry name" value="PRTPISMRASEI"/>
</dbReference>
<dbReference type="AlphaFoldDB" id="A0A562JLE2"/>
<dbReference type="SMART" id="SM00493">
    <property type="entry name" value="TOPRIM"/>
    <property type="match status" value="1"/>
</dbReference>
<gene>
    <name evidence="14" type="ORF">LY60_00327</name>
</gene>
<keyword evidence="6" id="KW-0238">DNA-binding</keyword>
<comment type="similarity">
    <text evidence="2">Belongs to the type IA topoisomerase family.</text>
</comment>
<evidence type="ECO:0000256" key="9">
    <source>
        <dbReference type="ARBA" id="ARBA00031985"/>
    </source>
</evidence>
<evidence type="ECO:0000256" key="1">
    <source>
        <dbReference type="ARBA" id="ARBA00000213"/>
    </source>
</evidence>
<evidence type="ECO:0000256" key="10">
    <source>
        <dbReference type="ARBA" id="ARBA00032235"/>
    </source>
</evidence>
<dbReference type="InterPro" id="IPR013824">
    <property type="entry name" value="Topo_IA_cen_sub1"/>
</dbReference>
<dbReference type="InterPro" id="IPR005738">
    <property type="entry name" value="TopoIII"/>
</dbReference>
<evidence type="ECO:0000256" key="6">
    <source>
        <dbReference type="ARBA" id="ARBA00023125"/>
    </source>
</evidence>
<evidence type="ECO:0000256" key="2">
    <source>
        <dbReference type="ARBA" id="ARBA00009446"/>
    </source>
</evidence>
<dbReference type="InterPro" id="IPR000380">
    <property type="entry name" value="Topo_IA"/>
</dbReference>
<dbReference type="InterPro" id="IPR023405">
    <property type="entry name" value="Topo_IA_core_domain"/>
</dbReference>
<dbReference type="GO" id="GO:0046872">
    <property type="term" value="F:metal ion binding"/>
    <property type="evidence" value="ECO:0007669"/>
    <property type="project" value="UniProtKB-KW"/>
</dbReference>
<evidence type="ECO:0000256" key="3">
    <source>
        <dbReference type="ARBA" id="ARBA00012891"/>
    </source>
</evidence>
<dbReference type="InterPro" id="IPR034144">
    <property type="entry name" value="TOPRIM_TopoIII"/>
</dbReference>
<dbReference type="CDD" id="cd03362">
    <property type="entry name" value="TOPRIM_TopoIA_TopoIII"/>
    <property type="match status" value="1"/>
</dbReference>
<evidence type="ECO:0000313" key="14">
    <source>
        <dbReference type="EMBL" id="TWH83715.1"/>
    </source>
</evidence>
<dbReference type="NCBIfam" id="NF005829">
    <property type="entry name" value="PRK07726.1"/>
    <property type="match status" value="1"/>
</dbReference>
<dbReference type="PROSITE" id="PS52039">
    <property type="entry name" value="TOPO_IA_2"/>
    <property type="match status" value="1"/>
</dbReference>
<dbReference type="Gene3D" id="3.40.50.140">
    <property type="match status" value="1"/>
</dbReference>
<keyword evidence="15" id="KW-1185">Reference proteome</keyword>
<comment type="caution">
    <text evidence="14">The sequence shown here is derived from an EMBL/GenBank/DDBJ whole genome shotgun (WGS) entry which is preliminary data.</text>
</comment>
<dbReference type="Pfam" id="PF01131">
    <property type="entry name" value="Topoisom_bac"/>
    <property type="match status" value="1"/>
</dbReference>
<dbReference type="Pfam" id="PF01751">
    <property type="entry name" value="Toprim"/>
    <property type="match status" value="1"/>
</dbReference>
<keyword evidence="5" id="KW-0799">Topoisomerase</keyword>
<dbReference type="CDD" id="cd00186">
    <property type="entry name" value="TOP1Ac"/>
    <property type="match status" value="1"/>
</dbReference>
<dbReference type="InterPro" id="IPR013826">
    <property type="entry name" value="Topo_IA_cen_sub3"/>
</dbReference>
<proteinExistence type="inferred from homology"/>
<dbReference type="EC" id="5.6.2.1" evidence="3"/>
<dbReference type="InterPro" id="IPR013497">
    <property type="entry name" value="Topo_IA_cen"/>
</dbReference>
<dbReference type="Gene3D" id="1.10.290.10">
    <property type="entry name" value="Topoisomerase I, domain 4"/>
    <property type="match status" value="1"/>
</dbReference>
<dbReference type="NCBIfam" id="TIGR01056">
    <property type="entry name" value="topB"/>
    <property type="match status" value="1"/>
</dbReference>
<name>A0A562JLE2_9FIRM</name>
<organism evidence="14 15">
    <name type="scientific">Sedimentibacter saalensis</name>
    <dbReference type="NCBI Taxonomy" id="130788"/>
    <lineage>
        <taxon>Bacteria</taxon>
        <taxon>Bacillati</taxon>
        <taxon>Bacillota</taxon>
        <taxon>Tissierellia</taxon>
        <taxon>Sedimentibacter</taxon>
    </lineage>
</organism>
<accession>A0A562JLE2</accession>
<evidence type="ECO:0000256" key="4">
    <source>
        <dbReference type="ARBA" id="ARBA00022723"/>
    </source>
</evidence>
<dbReference type="Gene3D" id="1.10.460.10">
    <property type="entry name" value="Topoisomerase I, domain 2"/>
    <property type="match status" value="1"/>
</dbReference>
<keyword evidence="4" id="KW-0479">Metal-binding</keyword>
<dbReference type="PANTHER" id="PTHR11390:SF21">
    <property type="entry name" value="DNA TOPOISOMERASE 3-ALPHA"/>
    <property type="match status" value="1"/>
</dbReference>
<sequence>MKLIVTEKPSVAKDIARVLNINRSRDGYIESQDYKITWCVGHLIQLSYPEEYDPKYKSWNVNDLPIFPRQFKYMVNPSTEKQYEIVKRLMLDDSIDEIICATDAGREGQLIFGYVYVNAGCNKPVRRLWISSMTDEAILEGFKDLKDNKEYFALYQSAKARSEADWLVGINATRLFTVKYNQMLTIGRVQTPTLSLIVSRQKEIDEFVSQPFYEVAADCEMFTATWFNKDGTRIDELEKAEEIAARCQNKEATVTKLQTKRATVERPLLYDLTELQRDGNRRYGYSAEQTLDAAQNLYEKYKLATYPRTDSRYLTKDMKSKLTDILQNIKQGWKGSEYCVDKVLKQKINADKRVIDDSKVTDHHAIIVTPNIRTVSNIKLPEREENILRLIVARFIAVLDRKQEFDQTDIELKIESDKFKARGKKVVIPGWKEIEDIMLGKVKEDSEDKEITTNLNLNDKIMPKEVKVVTKKTSPPKPYTEATLLTAMETAGKQIEDEKLREEMKSIGLGTPATRAGIIEKLISVGYIKRNKKNLVPTQNGIQLIEIVHEKLKKPDLTGEWESELGKIAQKKASSKDFIVDIKKYVAEIIKEGKLSSAKNVSFESTGSKKKSNAVGICPRCGREVYESKKNFFCTGYKNFPSCKFSIWKNDKVLEDNGISLTSKDVQELLKNKETAVKATKEGQEIDLTLKMADNGYRIDFTIENKEHTSWMQEVQ</sequence>
<evidence type="ECO:0000259" key="12">
    <source>
        <dbReference type="PROSITE" id="PS50880"/>
    </source>
</evidence>
<dbReference type="InterPro" id="IPR006171">
    <property type="entry name" value="TOPRIM_dom"/>
</dbReference>
<feature type="domain" description="Toprim" evidence="12">
    <location>
        <begin position="1"/>
        <end position="134"/>
    </location>
</feature>
<dbReference type="Gene3D" id="2.70.20.10">
    <property type="entry name" value="Topoisomerase I, domain 3"/>
    <property type="match status" value="1"/>
</dbReference>
<dbReference type="InterPro" id="IPR003602">
    <property type="entry name" value="Topo_IA_DNA-bd_dom"/>
</dbReference>
<reference evidence="14 15" key="1">
    <citation type="submission" date="2019-07" db="EMBL/GenBank/DDBJ databases">
        <title>Genomic Encyclopedia of Type Strains, Phase I: the one thousand microbial genomes (KMG-I) project.</title>
        <authorList>
            <person name="Kyrpides N."/>
        </authorList>
    </citation>
    <scope>NUCLEOTIDE SEQUENCE [LARGE SCALE GENOMIC DNA]</scope>
    <source>
        <strain evidence="14 15">DSM 13558</strain>
    </source>
</reference>
<dbReference type="InterPro" id="IPR003601">
    <property type="entry name" value="Topo_IA_2"/>
</dbReference>
<dbReference type="Proteomes" id="UP000315343">
    <property type="component" value="Unassembled WGS sequence"/>
</dbReference>
<evidence type="ECO:0000259" key="13">
    <source>
        <dbReference type="PROSITE" id="PS52039"/>
    </source>
</evidence>
<protein>
    <recommendedName>
        <fullName evidence="3">DNA topoisomerase</fullName>
        <ecNumber evidence="3">5.6.2.1</ecNumber>
    </recommendedName>
    <alternativeName>
        <fullName evidence="11">Omega-protein</fullName>
    </alternativeName>
    <alternativeName>
        <fullName evidence="10">Relaxing enzyme</fullName>
    </alternativeName>
    <alternativeName>
        <fullName evidence="8">Swivelase</fullName>
    </alternativeName>
    <alternativeName>
        <fullName evidence="9">Untwisting enzyme</fullName>
    </alternativeName>
</protein>
<dbReference type="GO" id="GO:0003917">
    <property type="term" value="F:DNA topoisomerase type I (single strand cut, ATP-independent) activity"/>
    <property type="evidence" value="ECO:0007669"/>
    <property type="project" value="UniProtKB-EC"/>
</dbReference>
<comment type="catalytic activity">
    <reaction evidence="1">
        <text>ATP-independent breakage of single-stranded DNA, followed by passage and rejoining.</text>
        <dbReference type="EC" id="5.6.2.1"/>
    </reaction>
</comment>
<dbReference type="EMBL" id="VLKH01000001">
    <property type="protein sequence ID" value="TWH83715.1"/>
    <property type="molecule type" value="Genomic_DNA"/>
</dbReference>
<dbReference type="SUPFAM" id="SSF56712">
    <property type="entry name" value="Prokaryotic type I DNA topoisomerase"/>
    <property type="match status" value="1"/>
</dbReference>
<evidence type="ECO:0000256" key="5">
    <source>
        <dbReference type="ARBA" id="ARBA00023029"/>
    </source>
</evidence>
<dbReference type="GO" id="GO:0043597">
    <property type="term" value="C:cytoplasmic replication fork"/>
    <property type="evidence" value="ECO:0007669"/>
    <property type="project" value="TreeGrafter"/>
</dbReference>
<dbReference type="SMART" id="SM00437">
    <property type="entry name" value="TOP1Ac"/>
    <property type="match status" value="1"/>
</dbReference>
<dbReference type="InterPro" id="IPR013825">
    <property type="entry name" value="Topo_IA_cen_sub2"/>
</dbReference>
<feature type="domain" description="Topo IA-type catalytic" evidence="13">
    <location>
        <begin position="151"/>
        <end position="590"/>
    </location>
</feature>
<evidence type="ECO:0000256" key="11">
    <source>
        <dbReference type="ARBA" id="ARBA00032877"/>
    </source>
</evidence>
<dbReference type="GO" id="GO:0006265">
    <property type="term" value="P:DNA topological change"/>
    <property type="evidence" value="ECO:0007669"/>
    <property type="project" value="InterPro"/>
</dbReference>
<dbReference type="GO" id="GO:0006310">
    <property type="term" value="P:DNA recombination"/>
    <property type="evidence" value="ECO:0007669"/>
    <property type="project" value="TreeGrafter"/>
</dbReference>
<keyword evidence="7 14" id="KW-0413">Isomerase</keyword>
<dbReference type="PROSITE" id="PS50880">
    <property type="entry name" value="TOPRIM"/>
    <property type="match status" value="1"/>
</dbReference>
<evidence type="ECO:0000313" key="15">
    <source>
        <dbReference type="Proteomes" id="UP000315343"/>
    </source>
</evidence>